<evidence type="ECO:0000313" key="2">
    <source>
        <dbReference type="EMBL" id="KAK7115254.1"/>
    </source>
</evidence>
<keyword evidence="3" id="KW-1185">Reference proteome</keyword>
<dbReference type="CDD" id="cd05369">
    <property type="entry name" value="TER_DECR_SDR_a"/>
    <property type="match status" value="1"/>
</dbReference>
<dbReference type="Pfam" id="PF13561">
    <property type="entry name" value="adh_short_C2"/>
    <property type="match status" value="1"/>
</dbReference>
<name>A0AAN9C1X4_9CAEN</name>
<dbReference type="AlphaFoldDB" id="A0AAN9C1X4"/>
<comment type="caution">
    <text evidence="2">The sequence shown here is derived from an EMBL/GenBank/DDBJ whole genome shotgun (WGS) entry which is preliminary data.</text>
</comment>
<evidence type="ECO:0000313" key="3">
    <source>
        <dbReference type="Proteomes" id="UP001374579"/>
    </source>
</evidence>
<keyword evidence="1" id="KW-0560">Oxidoreductase</keyword>
<dbReference type="PANTHER" id="PTHR43658">
    <property type="entry name" value="SHORT-CHAIN DEHYDROGENASE/REDUCTASE"/>
    <property type="match status" value="1"/>
</dbReference>
<dbReference type="GO" id="GO:0005739">
    <property type="term" value="C:mitochondrion"/>
    <property type="evidence" value="ECO:0007669"/>
    <property type="project" value="TreeGrafter"/>
</dbReference>
<organism evidence="2 3">
    <name type="scientific">Littorina saxatilis</name>
    <dbReference type="NCBI Taxonomy" id="31220"/>
    <lineage>
        <taxon>Eukaryota</taxon>
        <taxon>Metazoa</taxon>
        <taxon>Spiralia</taxon>
        <taxon>Lophotrochozoa</taxon>
        <taxon>Mollusca</taxon>
        <taxon>Gastropoda</taxon>
        <taxon>Caenogastropoda</taxon>
        <taxon>Littorinimorpha</taxon>
        <taxon>Littorinoidea</taxon>
        <taxon>Littorinidae</taxon>
        <taxon>Littorina</taxon>
    </lineage>
</organism>
<dbReference type="Proteomes" id="UP001374579">
    <property type="component" value="Unassembled WGS sequence"/>
</dbReference>
<dbReference type="InterPro" id="IPR002347">
    <property type="entry name" value="SDR_fam"/>
</dbReference>
<gene>
    <name evidence="2" type="ORF">V1264_001163</name>
</gene>
<reference evidence="2 3" key="1">
    <citation type="submission" date="2024-02" db="EMBL/GenBank/DDBJ databases">
        <title>Chromosome-scale genome assembly of the rough periwinkle Littorina saxatilis.</title>
        <authorList>
            <person name="De Jode A."/>
            <person name="Faria R."/>
            <person name="Formenti G."/>
            <person name="Sims Y."/>
            <person name="Smith T.P."/>
            <person name="Tracey A."/>
            <person name="Wood J.M.D."/>
            <person name="Zagrodzka Z.B."/>
            <person name="Johannesson K."/>
            <person name="Butlin R.K."/>
            <person name="Leder E.H."/>
        </authorList>
    </citation>
    <scope>NUCLEOTIDE SEQUENCE [LARGE SCALE GENOMIC DNA]</scope>
    <source>
        <strain evidence="2">Snail1</strain>
        <tissue evidence="2">Muscle</tissue>
    </source>
</reference>
<accession>A0AAN9C1X4</accession>
<proteinExistence type="predicted"/>
<dbReference type="Gene3D" id="3.40.50.720">
    <property type="entry name" value="NAD(P)-binding Rossmann-like Domain"/>
    <property type="match status" value="1"/>
</dbReference>
<sequence length="329" mass="35027">MATNLARVVSRLGPQLSCTRCLTTTSSCWSAEDRAKYFPVKDGYMVPPDTFKGKVAFVTGGATGLGYGMSTGLSQLGADVVIASRSEDQLNKSAAEITQKTGRKVFPVRMDVRKADDVAAAVDKAVAEFGLPDIVVNNAAGNFISPTERLSPNAFATVIGIVLQGTANVTLDLGKRLIKEKKGASFLAISADYASSGSGFVVPSACGKAGVEALTKSLAVEWARYGMRFNCISPGPIETKGAFSRLDPTGQFMGELIKRIPVGRAGNVNELVNLALYLLSDYSTWFNGQVIRLNGGEYPCAAGMFNPLLQVTEQQWDAMEAMIRKVKGS</sequence>
<dbReference type="FunFam" id="3.40.50.720:FF:000084">
    <property type="entry name" value="Short-chain dehydrogenase reductase"/>
    <property type="match status" value="1"/>
</dbReference>
<dbReference type="InterPro" id="IPR036291">
    <property type="entry name" value="NAD(P)-bd_dom_sf"/>
</dbReference>
<dbReference type="PANTHER" id="PTHR43658:SF8">
    <property type="entry name" value="17-BETA-HYDROXYSTEROID DEHYDROGENASE 14-RELATED"/>
    <property type="match status" value="1"/>
</dbReference>
<evidence type="ECO:0000256" key="1">
    <source>
        <dbReference type="ARBA" id="ARBA00023002"/>
    </source>
</evidence>
<dbReference type="SUPFAM" id="SSF51735">
    <property type="entry name" value="NAD(P)-binding Rossmann-fold domains"/>
    <property type="match status" value="1"/>
</dbReference>
<dbReference type="PRINTS" id="PR00081">
    <property type="entry name" value="GDHRDH"/>
</dbReference>
<dbReference type="EMBL" id="JBAMIC010000001">
    <property type="protein sequence ID" value="KAK7115254.1"/>
    <property type="molecule type" value="Genomic_DNA"/>
</dbReference>
<evidence type="ECO:0008006" key="4">
    <source>
        <dbReference type="Google" id="ProtNLM"/>
    </source>
</evidence>
<dbReference type="GO" id="GO:0006635">
    <property type="term" value="P:fatty acid beta-oxidation"/>
    <property type="evidence" value="ECO:0007669"/>
    <property type="project" value="TreeGrafter"/>
</dbReference>
<protein>
    <recommendedName>
        <fullName evidence="4">2,4-dienoyl-CoA reductase, mitochondrial</fullName>
    </recommendedName>
</protein>
<dbReference type="GO" id="GO:0008670">
    <property type="term" value="F:2,4-dienoyl-CoA reductase (NADPH) activity"/>
    <property type="evidence" value="ECO:0007669"/>
    <property type="project" value="TreeGrafter"/>
</dbReference>